<name>A0A5J9STI6_9POAL</name>
<dbReference type="Gramene" id="TVU02302">
    <property type="protein sequence ID" value="TVU02302"/>
    <property type="gene ID" value="EJB05_52211"/>
</dbReference>
<evidence type="ECO:0000313" key="1">
    <source>
        <dbReference type="EMBL" id="TVU02302.1"/>
    </source>
</evidence>
<sequence length="84" mass="9085">MRGQPPKRMPFLVQSGEISRSSVGRDEGSIMALLCRKPALFSCPPSHWSARISSTIYAVGNASSTGTPAYTCSNDLLPLWILLC</sequence>
<dbReference type="EMBL" id="RWGY01000340">
    <property type="protein sequence ID" value="TVU02302.1"/>
    <property type="molecule type" value="Genomic_DNA"/>
</dbReference>
<proteinExistence type="predicted"/>
<accession>A0A5J9STI6</accession>
<gene>
    <name evidence="1" type="ORF">EJB05_52211</name>
</gene>
<reference evidence="1 2" key="1">
    <citation type="journal article" date="2019" name="Sci. Rep.">
        <title>A high-quality genome of Eragrostis curvula grass provides insights into Poaceae evolution and supports new strategies to enhance forage quality.</title>
        <authorList>
            <person name="Carballo J."/>
            <person name="Santos B.A.C.M."/>
            <person name="Zappacosta D."/>
            <person name="Garbus I."/>
            <person name="Selva J.P."/>
            <person name="Gallo C.A."/>
            <person name="Diaz A."/>
            <person name="Albertini E."/>
            <person name="Caccamo M."/>
            <person name="Echenique V."/>
        </authorList>
    </citation>
    <scope>NUCLEOTIDE SEQUENCE [LARGE SCALE GENOMIC DNA]</scope>
    <source>
        <strain evidence="2">cv. Victoria</strain>
        <tissue evidence="1">Leaf</tissue>
    </source>
</reference>
<keyword evidence="2" id="KW-1185">Reference proteome</keyword>
<evidence type="ECO:0000313" key="2">
    <source>
        <dbReference type="Proteomes" id="UP000324897"/>
    </source>
</evidence>
<protein>
    <submittedName>
        <fullName evidence="1">Uncharacterized protein</fullName>
    </submittedName>
</protein>
<comment type="caution">
    <text evidence="1">The sequence shown here is derived from an EMBL/GenBank/DDBJ whole genome shotgun (WGS) entry which is preliminary data.</text>
</comment>
<organism evidence="1 2">
    <name type="scientific">Eragrostis curvula</name>
    <name type="common">weeping love grass</name>
    <dbReference type="NCBI Taxonomy" id="38414"/>
    <lineage>
        <taxon>Eukaryota</taxon>
        <taxon>Viridiplantae</taxon>
        <taxon>Streptophyta</taxon>
        <taxon>Embryophyta</taxon>
        <taxon>Tracheophyta</taxon>
        <taxon>Spermatophyta</taxon>
        <taxon>Magnoliopsida</taxon>
        <taxon>Liliopsida</taxon>
        <taxon>Poales</taxon>
        <taxon>Poaceae</taxon>
        <taxon>PACMAD clade</taxon>
        <taxon>Chloridoideae</taxon>
        <taxon>Eragrostideae</taxon>
        <taxon>Eragrostidinae</taxon>
        <taxon>Eragrostis</taxon>
    </lineage>
</organism>
<dbReference type="AlphaFoldDB" id="A0A5J9STI6"/>
<dbReference type="Proteomes" id="UP000324897">
    <property type="component" value="Unassembled WGS sequence"/>
</dbReference>